<reference evidence="1 2" key="1">
    <citation type="journal article" date="2014" name="Genome Biol. Evol.">
        <title>The secreted proteins of Achlya hypogyna and Thraustotheca clavata identify the ancestral oomycete secretome and reveal gene acquisitions by horizontal gene transfer.</title>
        <authorList>
            <person name="Misner I."/>
            <person name="Blouin N."/>
            <person name="Leonard G."/>
            <person name="Richards T.A."/>
            <person name="Lane C.E."/>
        </authorList>
    </citation>
    <scope>NUCLEOTIDE SEQUENCE [LARGE SCALE GENOMIC DNA]</scope>
    <source>
        <strain evidence="1 2">ATCC 48635</strain>
    </source>
</reference>
<organism evidence="1 2">
    <name type="scientific">Achlya hypogyna</name>
    <name type="common">Oomycete</name>
    <name type="synonym">Protoachlya hypogyna</name>
    <dbReference type="NCBI Taxonomy" id="1202772"/>
    <lineage>
        <taxon>Eukaryota</taxon>
        <taxon>Sar</taxon>
        <taxon>Stramenopiles</taxon>
        <taxon>Oomycota</taxon>
        <taxon>Saprolegniomycetes</taxon>
        <taxon>Saprolegniales</taxon>
        <taxon>Achlyaceae</taxon>
        <taxon>Achlya</taxon>
    </lineage>
</organism>
<accession>A0A1V9YIB1</accession>
<name>A0A1V9YIB1_ACHHY</name>
<dbReference type="OrthoDB" id="77048at2759"/>
<dbReference type="Proteomes" id="UP000243579">
    <property type="component" value="Unassembled WGS sequence"/>
</dbReference>
<evidence type="ECO:0000313" key="1">
    <source>
        <dbReference type="EMBL" id="OQR85448.1"/>
    </source>
</evidence>
<proteinExistence type="predicted"/>
<comment type="caution">
    <text evidence="1">The sequence shown here is derived from an EMBL/GenBank/DDBJ whole genome shotgun (WGS) entry which is preliminary data.</text>
</comment>
<sequence length="112" mass="12684">MNYTRCKYAYKRCPEPRTLKRNGTLHNFCAHHRHKANVIQKKHISKRARALPDPVPFAEDFADLFPADALPVLSVLLELPDVLHAEPIAFSTFEVLTPATVDPEILALLIDL</sequence>
<dbReference type="EMBL" id="JNBR01001677">
    <property type="protein sequence ID" value="OQR85448.1"/>
    <property type="molecule type" value="Genomic_DNA"/>
</dbReference>
<keyword evidence="2" id="KW-1185">Reference proteome</keyword>
<dbReference type="AlphaFoldDB" id="A0A1V9YIB1"/>
<gene>
    <name evidence="1" type="ORF">ACHHYP_11817</name>
</gene>
<protein>
    <submittedName>
        <fullName evidence="1">Uncharacterized protein</fullName>
    </submittedName>
</protein>
<evidence type="ECO:0000313" key="2">
    <source>
        <dbReference type="Proteomes" id="UP000243579"/>
    </source>
</evidence>